<sequence>MAELTDTQFAILSAQMAEIIKILSNLKAPVADDGPLLMDVKEASAYTGLTKAKLYQYAKEMDGFPVVREDGSNGGRVFFSRQGLAEWVEMNRGRIIE</sequence>
<proteinExistence type="predicted"/>
<gene>
    <name evidence="2" type="ORF">SAMN04515656_11228</name>
</gene>
<protein>
    <submittedName>
        <fullName evidence="2">Helix-turn-helix domain-containing protein</fullName>
    </submittedName>
</protein>
<evidence type="ECO:0000313" key="3">
    <source>
        <dbReference type="Proteomes" id="UP000199394"/>
    </source>
</evidence>
<keyword evidence="3" id="KW-1185">Reference proteome</keyword>
<evidence type="ECO:0000313" key="2">
    <source>
        <dbReference type="EMBL" id="SEA50104.1"/>
    </source>
</evidence>
<dbReference type="Pfam" id="PF12728">
    <property type="entry name" value="HTH_17"/>
    <property type="match status" value="1"/>
</dbReference>
<evidence type="ECO:0000259" key="1">
    <source>
        <dbReference type="Pfam" id="PF12728"/>
    </source>
</evidence>
<feature type="domain" description="Helix-turn-helix" evidence="1">
    <location>
        <begin position="37"/>
        <end position="91"/>
    </location>
</feature>
<reference evidence="2 3" key="1">
    <citation type="submission" date="2016-10" db="EMBL/GenBank/DDBJ databases">
        <authorList>
            <person name="de Groot N.N."/>
        </authorList>
    </citation>
    <scope>NUCLEOTIDE SEQUENCE [LARGE SCALE GENOMIC DNA]</scope>
    <source>
        <strain evidence="2 3">SR12</strain>
    </source>
</reference>
<dbReference type="RefSeq" id="WP_090307431.1">
    <property type="nucleotide sequence ID" value="NZ_FNRK01000012.1"/>
</dbReference>
<dbReference type="AlphaFoldDB" id="A0A1H4BPV5"/>
<accession>A0A1H4BPV5</accession>
<dbReference type="OrthoDB" id="597977at2"/>
<dbReference type="STRING" id="81409.SAMN04515656_11228"/>
<dbReference type="EMBL" id="FNRK01000012">
    <property type="protein sequence ID" value="SEA50104.1"/>
    <property type="molecule type" value="Genomic_DNA"/>
</dbReference>
<organism evidence="2 3">
    <name type="scientific">Eubacterium aggregans</name>
    <dbReference type="NCBI Taxonomy" id="81409"/>
    <lineage>
        <taxon>Bacteria</taxon>
        <taxon>Bacillati</taxon>
        <taxon>Bacillota</taxon>
        <taxon>Clostridia</taxon>
        <taxon>Eubacteriales</taxon>
        <taxon>Eubacteriaceae</taxon>
        <taxon>Eubacterium</taxon>
    </lineage>
</organism>
<dbReference type="InterPro" id="IPR041657">
    <property type="entry name" value="HTH_17"/>
</dbReference>
<dbReference type="InterPro" id="IPR009061">
    <property type="entry name" value="DNA-bd_dom_put_sf"/>
</dbReference>
<dbReference type="SUPFAM" id="SSF46955">
    <property type="entry name" value="Putative DNA-binding domain"/>
    <property type="match status" value="1"/>
</dbReference>
<dbReference type="Proteomes" id="UP000199394">
    <property type="component" value="Unassembled WGS sequence"/>
</dbReference>
<name>A0A1H4BPV5_9FIRM</name>